<dbReference type="EMBL" id="CAKMAB010000028">
    <property type="protein sequence ID" value="CAH1058060.1"/>
    <property type="molecule type" value="Genomic_DNA"/>
</dbReference>
<dbReference type="InterPro" id="IPR051011">
    <property type="entry name" value="Metal_resp_trans_reg"/>
</dbReference>
<proteinExistence type="predicted"/>
<dbReference type="InterPro" id="IPR001845">
    <property type="entry name" value="HTH_ArsR_DNA-bd_dom"/>
</dbReference>
<gene>
    <name evidence="5" type="primary">aseR_1</name>
    <name evidence="5" type="ORF">PAECIP111894_04233</name>
</gene>
<keyword evidence="6" id="KW-1185">Reference proteome</keyword>
<dbReference type="CDD" id="cd00090">
    <property type="entry name" value="HTH_ARSR"/>
    <property type="match status" value="1"/>
</dbReference>
<evidence type="ECO:0000259" key="4">
    <source>
        <dbReference type="PROSITE" id="PS50987"/>
    </source>
</evidence>
<dbReference type="SUPFAM" id="SSF46785">
    <property type="entry name" value="Winged helix' DNA-binding domain"/>
    <property type="match status" value="1"/>
</dbReference>
<dbReference type="RefSeq" id="WP_279306895.1">
    <property type="nucleotide sequence ID" value="NZ_CAKMAB010000028.1"/>
</dbReference>
<dbReference type="Proteomes" id="UP000838749">
    <property type="component" value="Unassembled WGS sequence"/>
</dbReference>
<evidence type="ECO:0000313" key="6">
    <source>
        <dbReference type="Proteomes" id="UP000838749"/>
    </source>
</evidence>
<dbReference type="InterPro" id="IPR036390">
    <property type="entry name" value="WH_DNA-bd_sf"/>
</dbReference>
<dbReference type="InterPro" id="IPR011991">
    <property type="entry name" value="ArsR-like_HTH"/>
</dbReference>
<evidence type="ECO:0000256" key="1">
    <source>
        <dbReference type="ARBA" id="ARBA00023015"/>
    </source>
</evidence>
<dbReference type="PRINTS" id="PR00778">
    <property type="entry name" value="HTHARSR"/>
</dbReference>
<dbReference type="PANTHER" id="PTHR43132">
    <property type="entry name" value="ARSENICAL RESISTANCE OPERON REPRESSOR ARSR-RELATED"/>
    <property type="match status" value="1"/>
</dbReference>
<dbReference type="PANTHER" id="PTHR43132:SF2">
    <property type="entry name" value="ARSENICAL RESISTANCE OPERON REPRESSOR ARSR-RELATED"/>
    <property type="match status" value="1"/>
</dbReference>
<protein>
    <submittedName>
        <fullName evidence="5">HTH-type transcriptional repressor AseR</fullName>
    </submittedName>
</protein>
<accession>A0ABN8FIY8</accession>
<organism evidence="5 6">
    <name type="scientific">Paenibacillus pseudetheri</name>
    <dbReference type="NCBI Taxonomy" id="2897682"/>
    <lineage>
        <taxon>Bacteria</taxon>
        <taxon>Bacillati</taxon>
        <taxon>Bacillota</taxon>
        <taxon>Bacilli</taxon>
        <taxon>Bacillales</taxon>
        <taxon>Paenibacillaceae</taxon>
        <taxon>Paenibacillus</taxon>
    </lineage>
</organism>
<evidence type="ECO:0000256" key="2">
    <source>
        <dbReference type="ARBA" id="ARBA00023125"/>
    </source>
</evidence>
<keyword evidence="3" id="KW-0804">Transcription</keyword>
<evidence type="ECO:0000313" key="5">
    <source>
        <dbReference type="EMBL" id="CAH1058060.1"/>
    </source>
</evidence>
<sequence length="93" mass="10592">MDPALRSSKSSRCPALSDDTRMRMLKILWKGPHCTKQLAPLLGISEAAVSKQLKQLTEAGFTKLERKGNYLFYSVSKETFDSLIVLQRQYLEQ</sequence>
<dbReference type="SMART" id="SM00418">
    <property type="entry name" value="HTH_ARSR"/>
    <property type="match status" value="1"/>
</dbReference>
<keyword evidence="1" id="KW-0805">Transcription regulation</keyword>
<comment type="caution">
    <text evidence="5">The sequence shown here is derived from an EMBL/GenBank/DDBJ whole genome shotgun (WGS) entry which is preliminary data.</text>
</comment>
<name>A0ABN8FIY8_9BACL</name>
<keyword evidence="2" id="KW-0238">DNA-binding</keyword>
<feature type="domain" description="HTH arsR-type" evidence="4">
    <location>
        <begin position="1"/>
        <end position="93"/>
    </location>
</feature>
<dbReference type="PROSITE" id="PS50987">
    <property type="entry name" value="HTH_ARSR_2"/>
    <property type="match status" value="1"/>
</dbReference>
<dbReference type="NCBIfam" id="NF033788">
    <property type="entry name" value="HTH_metalloreg"/>
    <property type="match status" value="1"/>
</dbReference>
<dbReference type="Gene3D" id="1.10.10.10">
    <property type="entry name" value="Winged helix-like DNA-binding domain superfamily/Winged helix DNA-binding domain"/>
    <property type="match status" value="1"/>
</dbReference>
<reference evidence="5" key="1">
    <citation type="submission" date="2021-12" db="EMBL/GenBank/DDBJ databases">
        <authorList>
            <person name="Criscuolo A."/>
        </authorList>
    </citation>
    <scope>NUCLEOTIDE SEQUENCE</scope>
    <source>
        <strain evidence="5">CIP111894</strain>
    </source>
</reference>
<dbReference type="Pfam" id="PF01022">
    <property type="entry name" value="HTH_5"/>
    <property type="match status" value="1"/>
</dbReference>
<evidence type="ECO:0000256" key="3">
    <source>
        <dbReference type="ARBA" id="ARBA00023163"/>
    </source>
</evidence>
<dbReference type="InterPro" id="IPR036388">
    <property type="entry name" value="WH-like_DNA-bd_sf"/>
</dbReference>